<evidence type="ECO:0000256" key="2">
    <source>
        <dbReference type="ARBA" id="ARBA00004448"/>
    </source>
</evidence>
<comment type="subcellular location">
    <subcellularLocation>
        <location evidence="2">Mitochondrion inner membrane</location>
        <topology evidence="2">Multi-pass membrane protein</topology>
    </subcellularLocation>
</comment>
<keyword evidence="10 11" id="KW-0472">Membrane</keyword>
<dbReference type="eggNOG" id="KOG0752">
    <property type="taxonomic scope" value="Eukaryota"/>
</dbReference>
<accession>W2S0F3</accession>
<dbReference type="PANTHER" id="PTHR24089">
    <property type="entry name" value="SOLUTE CARRIER FAMILY 25"/>
    <property type="match status" value="1"/>
</dbReference>
<reference evidence="14 15" key="1">
    <citation type="submission" date="2013-03" db="EMBL/GenBank/DDBJ databases">
        <title>The Genome Sequence of Phialophora europaea CBS 101466.</title>
        <authorList>
            <consortium name="The Broad Institute Genomics Platform"/>
            <person name="Cuomo C."/>
            <person name="de Hoog S."/>
            <person name="Gorbushina A."/>
            <person name="Walker B."/>
            <person name="Young S.K."/>
            <person name="Zeng Q."/>
            <person name="Gargeya S."/>
            <person name="Fitzgerald M."/>
            <person name="Haas B."/>
            <person name="Abouelleil A."/>
            <person name="Allen A.W."/>
            <person name="Alvarado L."/>
            <person name="Arachchi H.M."/>
            <person name="Berlin A.M."/>
            <person name="Chapman S.B."/>
            <person name="Gainer-Dewar J."/>
            <person name="Goldberg J."/>
            <person name="Griggs A."/>
            <person name="Gujja S."/>
            <person name="Hansen M."/>
            <person name="Howarth C."/>
            <person name="Imamovic A."/>
            <person name="Ireland A."/>
            <person name="Larimer J."/>
            <person name="McCowan C."/>
            <person name="Murphy C."/>
            <person name="Pearson M."/>
            <person name="Poon T.W."/>
            <person name="Priest M."/>
            <person name="Roberts A."/>
            <person name="Saif S."/>
            <person name="Shea T."/>
            <person name="Sisk P."/>
            <person name="Sykes S."/>
            <person name="Wortman J."/>
            <person name="Nusbaum C."/>
            <person name="Birren B."/>
        </authorList>
    </citation>
    <scope>NUCLEOTIDE SEQUENCE [LARGE SCALE GENOMIC DNA]</scope>
    <source>
        <strain evidence="14 15">CBS 101466</strain>
    </source>
</reference>
<dbReference type="Pfam" id="PF00153">
    <property type="entry name" value="Mito_carr"/>
    <property type="match status" value="3"/>
</dbReference>
<keyword evidence="6" id="KW-0677">Repeat</keyword>
<evidence type="ECO:0000256" key="12">
    <source>
        <dbReference type="RuleBase" id="RU000488"/>
    </source>
</evidence>
<dbReference type="GeneID" id="19971447"/>
<evidence type="ECO:0000256" key="9">
    <source>
        <dbReference type="ARBA" id="ARBA00023128"/>
    </source>
</evidence>
<keyword evidence="15" id="KW-1185">Reference proteome</keyword>
<keyword evidence="7" id="KW-0999">Mitochondrion inner membrane</keyword>
<dbReference type="VEuPathDB" id="FungiDB:HMPREF1541_04108"/>
<evidence type="ECO:0000256" key="1">
    <source>
        <dbReference type="ARBA" id="ARBA00002238"/>
    </source>
</evidence>
<evidence type="ECO:0000256" key="5">
    <source>
        <dbReference type="ARBA" id="ARBA00022692"/>
    </source>
</evidence>
<dbReference type="Gene3D" id="1.50.40.10">
    <property type="entry name" value="Mitochondrial carrier domain"/>
    <property type="match status" value="1"/>
</dbReference>
<evidence type="ECO:0000256" key="3">
    <source>
        <dbReference type="ARBA" id="ARBA00021935"/>
    </source>
</evidence>
<dbReference type="PROSITE" id="PS50920">
    <property type="entry name" value="SOLCAR"/>
    <property type="match status" value="3"/>
</dbReference>
<evidence type="ECO:0000256" key="6">
    <source>
        <dbReference type="ARBA" id="ARBA00022737"/>
    </source>
</evidence>
<keyword evidence="8" id="KW-1133">Transmembrane helix</keyword>
<dbReference type="GO" id="GO:0015228">
    <property type="term" value="F:coenzyme A transmembrane transporter activity"/>
    <property type="evidence" value="ECO:0007669"/>
    <property type="project" value="EnsemblFungi"/>
</dbReference>
<sequence length="394" mass="43173">MDASRAPSRVLEEPVGTRAPTTASQHAFTNADDSVTLKGNQNALKQESRIKSLDHSLRSLLAGGMAGCAAKTVVAPLDRVKILFQTSNPQFAKYTGHAFGLFRAIQDISSTSGLRGLFKGHSATLLRIFPYAGIKFLAYDQYRAIIIPSKSYETLWRRYITGSLAGVTSVFFAYPLEVIRVRLAFETKADGKSSLSQIFKQIYHEQPPQVRPNTSGEGAIAAAESVVQRVVPTSGLINFYRGFTPSVLGMLQYAGTGFLVHDTIGDFFRHPRFAQYTLMVPEDAALMAKPADDGKRYKRPQLRAGAELVSGALAGLVSQTASYPLEIIRRRMQVGGAVGDGHRLGMGETARRILLERGWRGFFVGLSIGYLKVAPMSATSFFVWERGKWLLGID</sequence>
<dbReference type="InterPro" id="IPR002067">
    <property type="entry name" value="MCP"/>
</dbReference>
<evidence type="ECO:0000256" key="4">
    <source>
        <dbReference type="ARBA" id="ARBA00022448"/>
    </source>
</evidence>
<organism evidence="14 15">
    <name type="scientific">Cyphellophora europaea (strain CBS 101466)</name>
    <name type="common">Phialophora europaea</name>
    <dbReference type="NCBI Taxonomy" id="1220924"/>
    <lineage>
        <taxon>Eukaryota</taxon>
        <taxon>Fungi</taxon>
        <taxon>Dikarya</taxon>
        <taxon>Ascomycota</taxon>
        <taxon>Pezizomycotina</taxon>
        <taxon>Eurotiomycetes</taxon>
        <taxon>Chaetothyriomycetidae</taxon>
        <taxon>Chaetothyriales</taxon>
        <taxon>Cyphellophoraceae</taxon>
        <taxon>Cyphellophora</taxon>
    </lineage>
</organism>
<keyword evidence="9" id="KW-0496">Mitochondrion</keyword>
<dbReference type="PRINTS" id="PR00926">
    <property type="entry name" value="MITOCARRIER"/>
</dbReference>
<keyword evidence="5 11" id="KW-0812">Transmembrane</keyword>
<dbReference type="STRING" id="1220924.W2S0F3"/>
<dbReference type="InterPro" id="IPR018108">
    <property type="entry name" value="MCP_transmembrane"/>
</dbReference>
<dbReference type="GO" id="GO:0005743">
    <property type="term" value="C:mitochondrial inner membrane"/>
    <property type="evidence" value="ECO:0007669"/>
    <property type="project" value="UniProtKB-SubCell"/>
</dbReference>
<feature type="repeat" description="Solcar" evidence="11">
    <location>
        <begin position="54"/>
        <end position="145"/>
    </location>
</feature>
<dbReference type="InterPro" id="IPR023395">
    <property type="entry name" value="MCP_dom_sf"/>
</dbReference>
<gene>
    <name evidence="14" type="ORF">HMPREF1541_04108</name>
</gene>
<evidence type="ECO:0000313" key="14">
    <source>
        <dbReference type="EMBL" id="ETN42167.1"/>
    </source>
</evidence>
<dbReference type="RefSeq" id="XP_008716676.1">
    <property type="nucleotide sequence ID" value="XM_008718454.1"/>
</dbReference>
<evidence type="ECO:0000256" key="7">
    <source>
        <dbReference type="ARBA" id="ARBA00022792"/>
    </source>
</evidence>
<dbReference type="OrthoDB" id="270584at2759"/>
<dbReference type="HOGENOM" id="CLU_015166_10_0_1"/>
<feature type="region of interest" description="Disordered" evidence="13">
    <location>
        <begin position="1"/>
        <end position="22"/>
    </location>
</feature>
<dbReference type="EMBL" id="KB822719">
    <property type="protein sequence ID" value="ETN42167.1"/>
    <property type="molecule type" value="Genomic_DNA"/>
</dbReference>
<comment type="similarity">
    <text evidence="12">Belongs to the mitochondrial carrier (TC 2.A.29) family.</text>
</comment>
<dbReference type="FunCoup" id="W2S0F3">
    <property type="interactions" value="220"/>
</dbReference>
<comment type="function">
    <text evidence="1">Mitochondrial transporter that mediates uptake of thiamine pyrophosphate (ThPP) into mitochondria.</text>
</comment>
<feature type="repeat" description="Solcar" evidence="11">
    <location>
        <begin position="302"/>
        <end position="390"/>
    </location>
</feature>
<evidence type="ECO:0000256" key="8">
    <source>
        <dbReference type="ARBA" id="ARBA00022989"/>
    </source>
</evidence>
<dbReference type="SUPFAM" id="SSF103506">
    <property type="entry name" value="Mitochondrial carrier"/>
    <property type="match status" value="1"/>
</dbReference>
<protein>
    <recommendedName>
        <fullName evidence="3">Mitochondrial thiamine pyrophosphate carrier 1</fullName>
    </recommendedName>
</protein>
<keyword evidence="4 12" id="KW-0813">Transport</keyword>
<evidence type="ECO:0000313" key="15">
    <source>
        <dbReference type="Proteomes" id="UP000030752"/>
    </source>
</evidence>
<evidence type="ECO:0000256" key="10">
    <source>
        <dbReference type="ARBA" id="ARBA00023136"/>
    </source>
</evidence>
<dbReference type="AlphaFoldDB" id="W2S0F3"/>
<evidence type="ECO:0000256" key="13">
    <source>
        <dbReference type="SAM" id="MobiDB-lite"/>
    </source>
</evidence>
<proteinExistence type="inferred from homology"/>
<dbReference type="InParanoid" id="W2S0F3"/>
<feature type="repeat" description="Solcar" evidence="11">
    <location>
        <begin position="153"/>
        <end position="267"/>
    </location>
</feature>
<name>W2S0F3_CYPE1</name>
<dbReference type="Proteomes" id="UP000030752">
    <property type="component" value="Unassembled WGS sequence"/>
</dbReference>
<evidence type="ECO:0000256" key="11">
    <source>
        <dbReference type="PROSITE-ProRule" id="PRU00282"/>
    </source>
</evidence>